<gene>
    <name evidence="2" type="ordered locus">Hbut_0214</name>
</gene>
<keyword evidence="1" id="KW-0812">Transmembrane</keyword>
<keyword evidence="3" id="KW-1185">Reference proteome</keyword>
<evidence type="ECO:0000256" key="1">
    <source>
        <dbReference type="SAM" id="Phobius"/>
    </source>
</evidence>
<accession>A2BJC5</accession>
<dbReference type="EMBL" id="CP000493">
    <property type="protein sequence ID" value="ABM80086.1"/>
    <property type="molecule type" value="Genomic_DNA"/>
</dbReference>
<reference evidence="2 3" key="1">
    <citation type="journal article" date="2007" name="Archaea">
        <title>The genome of Hyperthermus butylicus: a sulfur-reducing, peptide fermenting, neutrophilic Crenarchaeote growing up to 108 degrees C.</title>
        <authorList>
            <person name="Brugger K."/>
            <person name="Chen L."/>
            <person name="Stark M."/>
            <person name="Zibat A."/>
            <person name="Redder P."/>
            <person name="Ruepp A."/>
            <person name="Awayez M."/>
            <person name="She Q."/>
            <person name="Garrett R.A."/>
            <person name="Klenk H.P."/>
        </authorList>
    </citation>
    <scope>NUCLEOTIDE SEQUENCE [LARGE SCALE GENOMIC DNA]</scope>
    <source>
        <strain evidence="3">DSM 5456 / JCM 9403 / PLM1-5</strain>
    </source>
</reference>
<proteinExistence type="predicted"/>
<keyword evidence="1" id="KW-1133">Transmembrane helix</keyword>
<dbReference type="HOGENOM" id="CLU_147148_0_0_2"/>
<evidence type="ECO:0000313" key="2">
    <source>
        <dbReference type="EMBL" id="ABM80086.1"/>
    </source>
</evidence>
<dbReference type="KEGG" id="hbu:Hbut_0214"/>
<name>A2BJC5_HYPBU</name>
<feature type="transmembrane region" description="Helical" evidence="1">
    <location>
        <begin position="7"/>
        <end position="28"/>
    </location>
</feature>
<dbReference type="STRING" id="415426.Hbut_0214"/>
<dbReference type="Proteomes" id="UP000002593">
    <property type="component" value="Chromosome"/>
</dbReference>
<dbReference type="AlphaFoldDB" id="A2BJC5"/>
<keyword evidence="1" id="KW-0472">Membrane</keyword>
<dbReference type="eggNOG" id="arCOG03871">
    <property type="taxonomic scope" value="Archaea"/>
</dbReference>
<dbReference type="EnsemblBacteria" id="ABM80086">
    <property type="protein sequence ID" value="ABM80086"/>
    <property type="gene ID" value="Hbut_0214"/>
</dbReference>
<organism evidence="2 3">
    <name type="scientific">Hyperthermus butylicus (strain DSM 5456 / JCM 9403 / PLM1-5)</name>
    <dbReference type="NCBI Taxonomy" id="415426"/>
    <lineage>
        <taxon>Archaea</taxon>
        <taxon>Thermoproteota</taxon>
        <taxon>Thermoprotei</taxon>
        <taxon>Desulfurococcales</taxon>
        <taxon>Pyrodictiaceae</taxon>
        <taxon>Hyperthermus</taxon>
    </lineage>
</organism>
<protein>
    <submittedName>
        <fullName evidence="2">Uncharacterized protein</fullName>
    </submittedName>
</protein>
<sequence length="138" mass="14660">MRAVSPVVATALLIIIAVATAVVLYLWVSGMVSSTPTSQTKLQEAIRIEAVDVTNKQITAVYIRNVGDVPATIDAIYVIDATTGQVINSANNIGATINPGNLYLYTYDVPVDVSQYTSVIVKAVTSNGIEATYLVVVR</sequence>
<dbReference type="NCBIfam" id="TIGR02537">
    <property type="entry name" value="arch_flag_Nterm"/>
    <property type="match status" value="1"/>
</dbReference>
<dbReference type="InterPro" id="IPR013373">
    <property type="entry name" value="Flagellin/pilin_N_arc"/>
</dbReference>
<evidence type="ECO:0000313" key="3">
    <source>
        <dbReference type="Proteomes" id="UP000002593"/>
    </source>
</evidence>